<feature type="transmembrane region" description="Helical" evidence="6">
    <location>
        <begin position="69"/>
        <end position="88"/>
    </location>
</feature>
<dbReference type="RefSeq" id="WP_316967125.1">
    <property type="nucleotide sequence ID" value="NZ_JARFPK010000038.1"/>
</dbReference>
<keyword evidence="8" id="KW-1185">Reference proteome</keyword>
<dbReference type="EMBL" id="JARFPK010000038">
    <property type="protein sequence ID" value="MDF0591392.1"/>
    <property type="molecule type" value="Genomic_DNA"/>
</dbReference>
<dbReference type="Pfam" id="PF02361">
    <property type="entry name" value="CbiQ"/>
    <property type="match status" value="1"/>
</dbReference>
<name>A0ABT5X9N3_9EURY</name>
<keyword evidence="4 6" id="KW-1133">Transmembrane helix</keyword>
<proteinExistence type="predicted"/>
<protein>
    <submittedName>
        <fullName evidence="7">Cobalt ECF transporter T component CbiQ</fullName>
    </submittedName>
</protein>
<dbReference type="Proteomes" id="UP001220010">
    <property type="component" value="Unassembled WGS sequence"/>
</dbReference>
<evidence type="ECO:0000256" key="1">
    <source>
        <dbReference type="ARBA" id="ARBA00004651"/>
    </source>
</evidence>
<evidence type="ECO:0000256" key="6">
    <source>
        <dbReference type="SAM" id="Phobius"/>
    </source>
</evidence>
<comment type="subcellular location">
    <subcellularLocation>
        <location evidence="1">Cell membrane</location>
        <topology evidence="1">Multi-pass membrane protein</topology>
    </subcellularLocation>
</comment>
<keyword evidence="5 6" id="KW-0472">Membrane</keyword>
<dbReference type="PANTHER" id="PTHR34857">
    <property type="entry name" value="SLL0384 PROTEIN"/>
    <property type="match status" value="1"/>
</dbReference>
<evidence type="ECO:0000256" key="4">
    <source>
        <dbReference type="ARBA" id="ARBA00022989"/>
    </source>
</evidence>
<comment type="caution">
    <text evidence="7">The sequence shown here is derived from an EMBL/GenBank/DDBJ whole genome shotgun (WGS) entry which is preliminary data.</text>
</comment>
<keyword evidence="3 6" id="KW-0812">Transmembrane</keyword>
<evidence type="ECO:0000313" key="8">
    <source>
        <dbReference type="Proteomes" id="UP001220010"/>
    </source>
</evidence>
<dbReference type="InterPro" id="IPR051611">
    <property type="entry name" value="ECF_transporter_component"/>
</dbReference>
<evidence type="ECO:0000256" key="5">
    <source>
        <dbReference type="ARBA" id="ARBA00023136"/>
    </source>
</evidence>
<sequence length="259" mass="28837">MTSIDIDSHADIDSPIHRWDPRAKIASILILIFSVVMVESIRVALLGLVLSLAVLLASRLPLGEVARRVRWPVIFLLPIFFILPFTAGGERTVTFATFDLSLDGLLLGTLILMRGLAAVILAYPLFATSPFNITVQAMRGLKMPEVTAQIFLFTYRYLFLLREEMRSIEKSLASKSFAKKTDLRTARVIGTALGMLFVRSYERSERIYRAMVSRGYDGALPSTVKFEMRRGDWAKSFAVAGAAVILQLIDFAATQGMII</sequence>
<organism evidence="7 8">
    <name type="scientific">Candidatus Methanocrinis natronophilus</name>
    <dbReference type="NCBI Taxonomy" id="3033396"/>
    <lineage>
        <taxon>Archaea</taxon>
        <taxon>Methanobacteriati</taxon>
        <taxon>Methanobacteriota</taxon>
        <taxon>Stenosarchaea group</taxon>
        <taxon>Methanomicrobia</taxon>
        <taxon>Methanotrichales</taxon>
        <taxon>Methanotrichaceae</taxon>
        <taxon>Methanocrinis</taxon>
    </lineage>
</organism>
<dbReference type="InterPro" id="IPR012809">
    <property type="entry name" value="ECF_CbiQ"/>
</dbReference>
<dbReference type="CDD" id="cd16914">
    <property type="entry name" value="EcfT"/>
    <property type="match status" value="1"/>
</dbReference>
<feature type="transmembrane region" description="Helical" evidence="6">
    <location>
        <begin position="100"/>
        <end position="126"/>
    </location>
</feature>
<dbReference type="NCBIfam" id="TIGR02454">
    <property type="entry name" value="ECF_T_CbiQ"/>
    <property type="match status" value="1"/>
</dbReference>
<feature type="transmembrane region" description="Helical" evidence="6">
    <location>
        <begin position="28"/>
        <end position="57"/>
    </location>
</feature>
<evidence type="ECO:0000313" key="7">
    <source>
        <dbReference type="EMBL" id="MDF0591392.1"/>
    </source>
</evidence>
<keyword evidence="2" id="KW-1003">Cell membrane</keyword>
<evidence type="ECO:0000256" key="3">
    <source>
        <dbReference type="ARBA" id="ARBA00022692"/>
    </source>
</evidence>
<feature type="transmembrane region" description="Helical" evidence="6">
    <location>
        <begin position="233"/>
        <end position="253"/>
    </location>
</feature>
<accession>A0ABT5X9N3</accession>
<gene>
    <name evidence="7" type="primary">cbiQ</name>
    <name evidence="7" type="ORF">P0O15_09500</name>
</gene>
<dbReference type="InterPro" id="IPR003339">
    <property type="entry name" value="ABC/ECF_trnsptr_transmembrane"/>
</dbReference>
<reference evidence="7 8" key="1">
    <citation type="submission" date="2023-03" db="EMBL/GenBank/DDBJ databases">
        <title>WGS of Methanotrichaceae archaeon Mx.</title>
        <authorList>
            <person name="Sorokin D.Y."/>
            <person name="Merkel A.Y."/>
        </authorList>
    </citation>
    <scope>NUCLEOTIDE SEQUENCE [LARGE SCALE GENOMIC DNA]</scope>
    <source>
        <strain evidence="7 8">Mx</strain>
    </source>
</reference>
<dbReference type="PANTHER" id="PTHR34857:SF2">
    <property type="entry name" value="SLL0384 PROTEIN"/>
    <property type="match status" value="1"/>
</dbReference>
<evidence type="ECO:0000256" key="2">
    <source>
        <dbReference type="ARBA" id="ARBA00022475"/>
    </source>
</evidence>